<protein>
    <submittedName>
        <fullName evidence="3">Uncharacterized protein</fullName>
    </submittedName>
</protein>
<sequence>MSSRCDLLLDRGEVYGNGSSSSLGIDLITHNFSDRSGEHDLSPLQVFEPDTKPHSLPEDLDVDLLLSELLSMAPVTRNGKKRGCPTKQAAVKQQSPDLQAKQRATPTNPMTNDTKKRKTEASSRGTSSQAQSEGDRDEVMAKVDTPDDVEIIEISDGEPEDVKPLPWPQPFRSGQPSPKVCDHTQELQRVREELASAMAETVTARAETEATQALLCERDEEIKALRAHLGDITRERDQLQVNTEKHRSTASDHALVIAELKDTQKVVQSLTQELFHTQSSQSSQASPTSSFSLSQQRSSKLATPPPTPTFATSLDCRNAPSASPFRSSASVDEQKNDGIRKTYVKIKMKYDSLHSLLINLETCTRSMDLSSFGEFGRIMRQLRAALEKDRLDK</sequence>
<keyword evidence="1" id="KW-0175">Coiled coil</keyword>
<keyword evidence="4" id="KW-1185">Reference proteome</keyword>
<reference evidence="3" key="1">
    <citation type="submission" date="2020-01" db="EMBL/GenBank/DDBJ databases">
        <authorList>
            <consortium name="DOE Joint Genome Institute"/>
            <person name="Haridas S."/>
            <person name="Albert R."/>
            <person name="Binder M."/>
            <person name="Bloem J."/>
            <person name="Labutti K."/>
            <person name="Salamov A."/>
            <person name="Andreopoulos B."/>
            <person name="Baker S.E."/>
            <person name="Barry K."/>
            <person name="Bills G."/>
            <person name="Bluhm B.H."/>
            <person name="Cannon C."/>
            <person name="Castanera R."/>
            <person name="Culley D.E."/>
            <person name="Daum C."/>
            <person name="Ezra D."/>
            <person name="Gonzalez J.B."/>
            <person name="Henrissat B."/>
            <person name="Kuo A."/>
            <person name="Liang C."/>
            <person name="Lipzen A."/>
            <person name="Lutzoni F."/>
            <person name="Magnuson J."/>
            <person name="Mondo S."/>
            <person name="Nolan M."/>
            <person name="Ohm R."/>
            <person name="Pangilinan J."/>
            <person name="Park H.-J."/>
            <person name="Ramirez L."/>
            <person name="Alfaro M."/>
            <person name="Sun H."/>
            <person name="Tritt A."/>
            <person name="Yoshinaga Y."/>
            <person name="Zwiers L.-H."/>
            <person name="Turgeon B.G."/>
            <person name="Goodwin S.B."/>
            <person name="Spatafora J.W."/>
            <person name="Crous P.W."/>
            <person name="Grigoriev I.V."/>
        </authorList>
    </citation>
    <scope>NUCLEOTIDE SEQUENCE</scope>
    <source>
        <strain evidence="3">IPT5</strain>
    </source>
</reference>
<evidence type="ECO:0000256" key="2">
    <source>
        <dbReference type="SAM" id="MobiDB-lite"/>
    </source>
</evidence>
<dbReference type="Proteomes" id="UP000799423">
    <property type="component" value="Unassembled WGS sequence"/>
</dbReference>
<evidence type="ECO:0000313" key="3">
    <source>
        <dbReference type="EMBL" id="KAF2846015.1"/>
    </source>
</evidence>
<accession>A0A6A7AV48</accession>
<feature type="compositionally biased region" description="Low complexity" evidence="2">
    <location>
        <begin position="278"/>
        <end position="299"/>
    </location>
</feature>
<feature type="compositionally biased region" description="Low complexity" evidence="2">
    <location>
        <begin position="319"/>
        <end position="330"/>
    </location>
</feature>
<feature type="compositionally biased region" description="Polar residues" evidence="2">
    <location>
        <begin position="91"/>
        <end position="112"/>
    </location>
</feature>
<name>A0A6A7AV48_9PLEO</name>
<feature type="region of interest" description="Disordered" evidence="2">
    <location>
        <begin position="277"/>
        <end position="334"/>
    </location>
</feature>
<feature type="coiled-coil region" evidence="1">
    <location>
        <begin position="187"/>
        <end position="242"/>
    </location>
</feature>
<feature type="compositionally biased region" description="Acidic residues" evidence="2">
    <location>
        <begin position="146"/>
        <end position="159"/>
    </location>
</feature>
<evidence type="ECO:0000256" key="1">
    <source>
        <dbReference type="SAM" id="Coils"/>
    </source>
</evidence>
<feature type="region of interest" description="Disordered" evidence="2">
    <location>
        <begin position="76"/>
        <end position="180"/>
    </location>
</feature>
<feature type="compositionally biased region" description="Basic and acidic residues" evidence="2">
    <location>
        <begin position="133"/>
        <end position="145"/>
    </location>
</feature>
<organism evidence="3 4">
    <name type="scientific">Plenodomus tracheiphilus IPT5</name>
    <dbReference type="NCBI Taxonomy" id="1408161"/>
    <lineage>
        <taxon>Eukaryota</taxon>
        <taxon>Fungi</taxon>
        <taxon>Dikarya</taxon>
        <taxon>Ascomycota</taxon>
        <taxon>Pezizomycotina</taxon>
        <taxon>Dothideomycetes</taxon>
        <taxon>Pleosporomycetidae</taxon>
        <taxon>Pleosporales</taxon>
        <taxon>Pleosporineae</taxon>
        <taxon>Leptosphaeriaceae</taxon>
        <taxon>Plenodomus</taxon>
    </lineage>
</organism>
<feature type="compositionally biased region" description="Polar residues" evidence="2">
    <location>
        <begin position="122"/>
        <end position="132"/>
    </location>
</feature>
<gene>
    <name evidence="3" type="ORF">T440DRAFT_250445</name>
</gene>
<proteinExistence type="predicted"/>
<dbReference type="EMBL" id="MU006339">
    <property type="protein sequence ID" value="KAF2846015.1"/>
    <property type="molecule type" value="Genomic_DNA"/>
</dbReference>
<dbReference type="AlphaFoldDB" id="A0A6A7AV48"/>
<evidence type="ECO:0000313" key="4">
    <source>
        <dbReference type="Proteomes" id="UP000799423"/>
    </source>
</evidence>
<dbReference type="OrthoDB" id="3798589at2759"/>